<name>A0A1I3MI36_9RHOB</name>
<dbReference type="InterPro" id="IPR007833">
    <property type="entry name" value="Capsule_polysaccharide_synth"/>
</dbReference>
<dbReference type="CDD" id="cd16440">
    <property type="entry name" value="beta_Kdo_transferase_KpsC_1"/>
    <property type="match status" value="1"/>
</dbReference>
<dbReference type="STRING" id="390807.SAMN04488095_1851"/>
<dbReference type="Proteomes" id="UP000199110">
    <property type="component" value="Unassembled WGS sequence"/>
</dbReference>
<keyword evidence="2" id="KW-1185">Reference proteome</keyword>
<dbReference type="CDD" id="cd16439">
    <property type="entry name" value="beta_Kdo_transferase_KpsC_2"/>
    <property type="match status" value="1"/>
</dbReference>
<reference evidence="1 2" key="1">
    <citation type="submission" date="2016-10" db="EMBL/GenBank/DDBJ databases">
        <authorList>
            <person name="de Groot N.N."/>
        </authorList>
    </citation>
    <scope>NUCLEOTIDE SEQUENCE [LARGE SCALE GENOMIC DNA]</scope>
    <source>
        <strain evidence="1 2">DSM 19073</strain>
    </source>
</reference>
<dbReference type="AlphaFoldDB" id="A0A1I3MI36"/>
<dbReference type="GO" id="GO:0000271">
    <property type="term" value="P:polysaccharide biosynthetic process"/>
    <property type="evidence" value="ECO:0007669"/>
    <property type="project" value="InterPro"/>
</dbReference>
<accession>A0A1I3MI36</accession>
<dbReference type="GO" id="GO:0015774">
    <property type="term" value="P:polysaccharide transport"/>
    <property type="evidence" value="ECO:0007669"/>
    <property type="project" value="InterPro"/>
</dbReference>
<gene>
    <name evidence="1" type="ORF">SAMN04488095_1851</name>
</gene>
<protein>
    <submittedName>
        <fullName evidence="1">Capsular polysaccharide export protein</fullName>
    </submittedName>
</protein>
<dbReference type="RefSeq" id="WP_245749181.1">
    <property type="nucleotide sequence ID" value="NZ_FORA01000002.1"/>
</dbReference>
<evidence type="ECO:0000313" key="2">
    <source>
        <dbReference type="Proteomes" id="UP000199110"/>
    </source>
</evidence>
<dbReference type="Pfam" id="PF05159">
    <property type="entry name" value="Capsule_synth"/>
    <property type="match status" value="4"/>
</dbReference>
<organism evidence="1 2">
    <name type="scientific">Jannaschia pohangensis</name>
    <dbReference type="NCBI Taxonomy" id="390807"/>
    <lineage>
        <taxon>Bacteria</taxon>
        <taxon>Pseudomonadati</taxon>
        <taxon>Pseudomonadota</taxon>
        <taxon>Alphaproteobacteria</taxon>
        <taxon>Rhodobacterales</taxon>
        <taxon>Roseobacteraceae</taxon>
        <taxon>Jannaschia</taxon>
    </lineage>
</organism>
<evidence type="ECO:0000313" key="1">
    <source>
        <dbReference type="EMBL" id="SFI96420.1"/>
    </source>
</evidence>
<sequence length="656" mass="71710">MASTDGGDRITARYVSGGFLNRRIRRIASLAGVDLRPGLPRSGDWVAAWGHAGTSARAEAVAARRGARILRIEDAFLRSLHPGRSGEPTLGLTIDRRGAWFDSRSPSDLEVLLATDSFEDGSLIAQTRVLMDEWARSGVTKYAATRADLTAPAPGYILVIDQTRGDASITLGNARDTTFREMLLIAREENPGQPILIKTHPETNEGHRPGHYGLEDVVHGATLETRPIAPSILLSGAQKVYTVSSQMGFEAILHGHRPVTFGQPFYSGWGLDDDRNPLDRRHRKLTRTQLFAGCMVLYPHWYDPHRDALCDPVDVVRILQARARAWAEDRAGWSAPGMRLWKRAPLRRFFDGPLDFKDGSDKPRLLWGQAKAPEDRPVTRLEDGFLRSRGLGAELIPPLSLVLDRQGLYYDPTKHSDLEAAVIRAAALPPEALDRARRLRTAIVKNNVTKYNLQGTLPDLPEGPILLVPGQVADDASVRLGTTDVADNAALLAAARAANPDAFIVYKPHPDVEAGLREGAIDATDADLVATRADPLALIARAEAVWTMTSLLGFEALLRETPVTTLGAPFYAGWGLTDDRGKIPARRRAARPSLDALVQAVLIDYPRYFDPVTGSACPPETVVHRLAHGPLPTPGPLNRVLSKAQGALASQAWLWR</sequence>
<dbReference type="EMBL" id="FORA01000002">
    <property type="protein sequence ID" value="SFI96420.1"/>
    <property type="molecule type" value="Genomic_DNA"/>
</dbReference>
<proteinExistence type="predicted"/>